<keyword evidence="3" id="KW-0732">Signal</keyword>
<feature type="chain" id="PRO_5039660407" evidence="3">
    <location>
        <begin position="26"/>
        <end position="715"/>
    </location>
</feature>
<keyword evidence="2 4" id="KW-0812">Transmembrane</keyword>
<evidence type="ECO:0000256" key="2">
    <source>
        <dbReference type="SAM" id="Phobius"/>
    </source>
</evidence>
<dbReference type="OrthoDB" id="341379at2759"/>
<keyword evidence="2" id="KW-0472">Membrane</keyword>
<organism evidence="4">
    <name type="scientific">Cryptosporidium canis</name>
    <dbReference type="NCBI Taxonomy" id="195482"/>
    <lineage>
        <taxon>Eukaryota</taxon>
        <taxon>Sar</taxon>
        <taxon>Alveolata</taxon>
        <taxon>Apicomplexa</taxon>
        <taxon>Conoidasida</taxon>
        <taxon>Coccidia</taxon>
        <taxon>Eucoccidiorida</taxon>
        <taxon>Eimeriorina</taxon>
        <taxon>Cryptosporidiidae</taxon>
        <taxon>Cryptosporidium</taxon>
    </lineage>
</organism>
<proteinExistence type="predicted"/>
<feature type="signal peptide" evidence="3">
    <location>
        <begin position="1"/>
        <end position="25"/>
    </location>
</feature>
<dbReference type="Proteomes" id="UP001067231">
    <property type="component" value="Unassembled WGS sequence"/>
</dbReference>
<comment type="caution">
    <text evidence="4">The sequence shown here is derived from an EMBL/GenBank/DDBJ whole genome shotgun (WGS) entry which is preliminary data.</text>
</comment>
<feature type="region of interest" description="Disordered" evidence="1">
    <location>
        <begin position="219"/>
        <end position="242"/>
    </location>
</feature>
<feature type="region of interest" description="Disordered" evidence="1">
    <location>
        <begin position="57"/>
        <end position="76"/>
    </location>
</feature>
<sequence length="715" mass="83843">MKVQDRAKLLLLSLIITIICQAGVAESVVYRGKEKFVLPKFWNVKERFSYMGNGRFTFGQQGEEPDNSTEDSRNGHSLKLEQFSKEEKRTRVDNSYRSLETVREDLVRNWAFNIKYGSSRVIKETHFGMIMYFVRRASGTKVIRKQQVIDEIDPTNILSRQDPNEDPVLGSLDRGRERNNFFNELTRPINSYQRCWEIYSAIVSKYNYELFERDFDSLADSSSDDPTSIEEEKDERPDQDDQAIETKRLEYNEQTIEKMGIKGVAKLVEPVVSIPKLPKVTRMMSKRQDRKKFLLRLTCEFYMKAVREVEKYVREEYDSFDFRELQVKSKIYHTWRKLYLISPSHGMWYLFKQIIPIRGDLTVFGLSNGDLPLLPTKDKMSIPDTPPDFFEYTTMPKSCSNNLVALSLNNGYRIQLGISKTPRYVQFGKLYRYFESSLTVSSTSLNLCMRAIKLQTLYQAYYYQTVNEYRPDPTSYFYWQTPDWDSLSGYISYLPSGNKAIFPSRNQFVWCLLWTTTEYARTFSRFRINPIKIRVDDILHIPMKMQNIGIKPNLESCFILIRYFWLAKLIKINKRKYRPLRKNSPHDVIMDYSSIYYICVAILKCRVTFHRSYLKNFRPEDITPAIEKAYDTQDPLGDFNNLNNRFLILSIPKLRSLKKVKTVLYGVVSTVLFGAITGITLLNILTNNQVYSNQILRSGYHNPLQDLNLIQGPST</sequence>
<dbReference type="AlphaFoldDB" id="A0A9D5HWP9"/>
<keyword evidence="2" id="KW-1133">Transmembrane helix</keyword>
<reference evidence="4" key="1">
    <citation type="submission" date="2022-10" db="EMBL/GenBank/DDBJ databases">
        <title>Adaptive evolution leads to modifications in subtelomeric GC content in a zoonotic Cryptosporidium species.</title>
        <authorList>
            <person name="Li J."/>
            <person name="Feng Y."/>
            <person name="Xiao L."/>
        </authorList>
    </citation>
    <scope>NUCLEOTIDE SEQUENCE</scope>
    <source>
        <strain evidence="4">33844</strain>
    </source>
</reference>
<accession>A0A9D5HWP9</accession>
<feature type="compositionally biased region" description="Acidic residues" evidence="1">
    <location>
        <begin position="227"/>
        <end position="242"/>
    </location>
</feature>
<name>A0A9D5HWP9_9CRYT</name>
<dbReference type="EMBL" id="JAPCXC010000061">
    <property type="protein sequence ID" value="KAJ1607228.1"/>
    <property type="molecule type" value="Genomic_DNA"/>
</dbReference>
<protein>
    <submittedName>
        <fullName evidence="4">Signal peptide and a transmembrane domain-containing protein</fullName>
    </submittedName>
</protein>
<evidence type="ECO:0000256" key="3">
    <source>
        <dbReference type="SAM" id="SignalP"/>
    </source>
</evidence>
<evidence type="ECO:0000313" key="4">
    <source>
        <dbReference type="EMBL" id="KAJ1607228.1"/>
    </source>
</evidence>
<feature type="transmembrane region" description="Helical" evidence="2">
    <location>
        <begin position="663"/>
        <end position="685"/>
    </location>
</feature>
<evidence type="ECO:0000256" key="1">
    <source>
        <dbReference type="SAM" id="MobiDB-lite"/>
    </source>
</evidence>
<gene>
    <name evidence="4" type="ORF">OJ253_2455</name>
</gene>